<gene>
    <name evidence="1" type="ORF">STVIR_5477</name>
</gene>
<reference evidence="1 2" key="1">
    <citation type="journal article" date="2013" name="Genome Announc.">
        <title>Draft Genome Sequence of Streptomyces viridochromogenes Strain Tu57, Producer of Avilamycin.</title>
        <authorList>
            <person name="Gruning B.A."/>
            <person name="Erxleben A."/>
            <person name="Hahnlein A."/>
            <person name="Gunther S."/>
        </authorList>
    </citation>
    <scope>NUCLEOTIDE SEQUENCE [LARGE SCALE GENOMIC DNA]</scope>
    <source>
        <strain evidence="1 2">Tue57</strain>
    </source>
</reference>
<name>L8PDY2_STRVR</name>
<dbReference type="AlphaFoldDB" id="L8PDY2"/>
<evidence type="ECO:0000313" key="2">
    <source>
        <dbReference type="Proteomes" id="UP000011205"/>
    </source>
</evidence>
<organism evidence="1 2">
    <name type="scientific">Streptomyces viridochromogenes Tue57</name>
    <dbReference type="NCBI Taxonomy" id="1160705"/>
    <lineage>
        <taxon>Bacteria</taxon>
        <taxon>Bacillati</taxon>
        <taxon>Actinomycetota</taxon>
        <taxon>Actinomycetes</taxon>
        <taxon>Kitasatosporales</taxon>
        <taxon>Streptomycetaceae</taxon>
        <taxon>Streptomyces</taxon>
    </lineage>
</organism>
<accession>L8PDY2</accession>
<evidence type="ECO:0000313" key="1">
    <source>
        <dbReference type="EMBL" id="ELS53557.1"/>
    </source>
</evidence>
<dbReference type="EMBL" id="AMLP01000164">
    <property type="protein sequence ID" value="ELS53557.1"/>
    <property type="molecule type" value="Genomic_DNA"/>
</dbReference>
<dbReference type="Proteomes" id="UP000011205">
    <property type="component" value="Unassembled WGS sequence"/>
</dbReference>
<sequence length="31" mass="3736">MLLYATCSRFIRIRTFHTLHRPRSPEHIVPS</sequence>
<protein>
    <submittedName>
        <fullName evidence="1">Uncharacterized protein</fullName>
    </submittedName>
</protein>
<proteinExistence type="predicted"/>
<comment type="caution">
    <text evidence="1">The sequence shown here is derived from an EMBL/GenBank/DDBJ whole genome shotgun (WGS) entry which is preliminary data.</text>
</comment>